<feature type="compositionally biased region" description="Polar residues" evidence="1">
    <location>
        <begin position="10"/>
        <end position="21"/>
    </location>
</feature>
<proteinExistence type="predicted"/>
<evidence type="ECO:0000313" key="3">
    <source>
        <dbReference type="Proteomes" id="UP000095751"/>
    </source>
</evidence>
<dbReference type="KEGG" id="fcy:FRACYDRAFT_167495"/>
<keyword evidence="3" id="KW-1185">Reference proteome</keyword>
<gene>
    <name evidence="2" type="ORF">FRACYDRAFT_167495</name>
</gene>
<dbReference type="Proteomes" id="UP000095751">
    <property type="component" value="Unassembled WGS sequence"/>
</dbReference>
<dbReference type="EMBL" id="KV784354">
    <property type="protein sequence ID" value="OEU21330.1"/>
    <property type="molecule type" value="Genomic_DNA"/>
</dbReference>
<dbReference type="OrthoDB" id="45666at2759"/>
<protein>
    <submittedName>
        <fullName evidence="2">Uncharacterized protein</fullName>
    </submittedName>
</protein>
<sequence length="159" mass="17700">MIVNKLETDGTIQGGQQQMSSNKDKNDGALVSTIPAIVEVLELFKRSGYCKNFRIRSSDDNNDSGPIFDELDDESLTIYGTANCLVSIYEPATLGASLQINGENSRFAPDFVGTSLAAIWEKHGGIRSTWDVFFVDPEYRPNPKDYFPNEQLLQITLNK</sequence>
<name>A0A1E7FT29_9STRA</name>
<evidence type="ECO:0000256" key="1">
    <source>
        <dbReference type="SAM" id="MobiDB-lite"/>
    </source>
</evidence>
<evidence type="ECO:0000313" key="2">
    <source>
        <dbReference type="EMBL" id="OEU21330.1"/>
    </source>
</evidence>
<organism evidence="2 3">
    <name type="scientific">Fragilariopsis cylindrus CCMP1102</name>
    <dbReference type="NCBI Taxonomy" id="635003"/>
    <lineage>
        <taxon>Eukaryota</taxon>
        <taxon>Sar</taxon>
        <taxon>Stramenopiles</taxon>
        <taxon>Ochrophyta</taxon>
        <taxon>Bacillariophyta</taxon>
        <taxon>Bacillariophyceae</taxon>
        <taxon>Bacillariophycidae</taxon>
        <taxon>Bacillariales</taxon>
        <taxon>Bacillariaceae</taxon>
        <taxon>Fragilariopsis</taxon>
    </lineage>
</organism>
<accession>A0A1E7FT29</accession>
<reference evidence="2 3" key="1">
    <citation type="submission" date="2016-09" db="EMBL/GenBank/DDBJ databases">
        <title>Extensive genetic diversity and differential bi-allelic expression allows diatom success in the polar Southern Ocean.</title>
        <authorList>
            <consortium name="DOE Joint Genome Institute"/>
            <person name="Mock T."/>
            <person name="Otillar R.P."/>
            <person name="Strauss J."/>
            <person name="Dupont C."/>
            <person name="Frickenhaus S."/>
            <person name="Maumus F."/>
            <person name="Mcmullan M."/>
            <person name="Sanges R."/>
            <person name="Schmutz J."/>
            <person name="Toseland A."/>
            <person name="Valas R."/>
            <person name="Veluchamy A."/>
            <person name="Ward B.J."/>
            <person name="Allen A."/>
            <person name="Barry K."/>
            <person name="Falciatore A."/>
            <person name="Ferrante M."/>
            <person name="Fortunato A.E."/>
            <person name="Gloeckner G."/>
            <person name="Gruber A."/>
            <person name="Hipkin R."/>
            <person name="Janech M."/>
            <person name="Kroth P."/>
            <person name="Leese F."/>
            <person name="Lindquist E."/>
            <person name="Lyon B.R."/>
            <person name="Martin J."/>
            <person name="Mayer C."/>
            <person name="Parker M."/>
            <person name="Quesneville H."/>
            <person name="Raymond J."/>
            <person name="Uhlig C."/>
            <person name="Valentin K.U."/>
            <person name="Worden A.Z."/>
            <person name="Armbrust E.V."/>
            <person name="Bowler C."/>
            <person name="Green B."/>
            <person name="Moulton V."/>
            <person name="Van Oosterhout C."/>
            <person name="Grigoriev I."/>
        </authorList>
    </citation>
    <scope>NUCLEOTIDE SEQUENCE [LARGE SCALE GENOMIC DNA]</scope>
    <source>
        <strain evidence="2 3">CCMP1102</strain>
    </source>
</reference>
<dbReference type="AlphaFoldDB" id="A0A1E7FT29"/>
<dbReference type="InParanoid" id="A0A1E7FT29"/>
<feature type="region of interest" description="Disordered" evidence="1">
    <location>
        <begin position="1"/>
        <end position="26"/>
    </location>
</feature>